<proteinExistence type="inferred from homology"/>
<evidence type="ECO:0000313" key="10">
    <source>
        <dbReference type="Proteomes" id="UP000220527"/>
    </source>
</evidence>
<sequence length="246" mass="25491">MPSSFLGELLGTMILVLLGNGALASALLNQTRARALGTSWLGVTGGWALGITTGMLVAQAAGSPTPELNPALTLAFWLRGELALVDALLHMLAQLSGAFLGALLVWLAYLPYWAVTNDAQRSLACFSTSPSVGPPSAHMISEIIATFVLVYVLLSLYSPSSPFGGNLELGIAPLLVGAVLWGLGLALGGSSHYAINPARDLGPRLAYTLLPISAKVAGHWRYAWVPVLGPLVGGLLATLVAWAVGL</sequence>
<keyword evidence="10" id="KW-1185">Reference proteome</keyword>
<feature type="transmembrane region" description="Helical" evidence="8">
    <location>
        <begin position="169"/>
        <end position="195"/>
    </location>
</feature>
<evidence type="ECO:0000256" key="7">
    <source>
        <dbReference type="RuleBase" id="RU000477"/>
    </source>
</evidence>
<gene>
    <name evidence="9" type="ORF">CJ255_04080</name>
</gene>
<dbReference type="RefSeq" id="WP_097642816.1">
    <property type="nucleotide sequence ID" value="NZ_NQWI01000011.1"/>
</dbReference>
<keyword evidence="4 7" id="KW-0812">Transmembrane</keyword>
<evidence type="ECO:0000256" key="2">
    <source>
        <dbReference type="ARBA" id="ARBA00006175"/>
    </source>
</evidence>
<feature type="transmembrane region" description="Helical" evidence="8">
    <location>
        <begin position="96"/>
        <end position="115"/>
    </location>
</feature>
<dbReference type="EMBL" id="NQWI01000011">
    <property type="protein sequence ID" value="PDW04338.1"/>
    <property type="molecule type" value="Genomic_DNA"/>
</dbReference>
<reference evidence="10" key="1">
    <citation type="submission" date="2017-08" db="EMBL/GenBank/DDBJ databases">
        <authorList>
            <person name="Grouzdev D.S."/>
            <person name="Gaisin V.A."/>
            <person name="Rysina M.S."/>
            <person name="Gorlenko V.M."/>
        </authorList>
    </citation>
    <scope>NUCLEOTIDE SEQUENCE [LARGE SCALE GENOMIC DNA]</scope>
    <source>
        <strain evidence="10">Kir15-3F</strain>
    </source>
</reference>
<dbReference type="SUPFAM" id="SSF81338">
    <property type="entry name" value="Aquaporin-like"/>
    <property type="match status" value="1"/>
</dbReference>
<dbReference type="InterPro" id="IPR000425">
    <property type="entry name" value="MIP"/>
</dbReference>
<evidence type="ECO:0000256" key="1">
    <source>
        <dbReference type="ARBA" id="ARBA00004141"/>
    </source>
</evidence>
<dbReference type="GO" id="GO:0015254">
    <property type="term" value="F:glycerol channel activity"/>
    <property type="evidence" value="ECO:0007669"/>
    <property type="project" value="TreeGrafter"/>
</dbReference>
<evidence type="ECO:0000313" key="9">
    <source>
        <dbReference type="EMBL" id="PDW04338.1"/>
    </source>
</evidence>
<comment type="similarity">
    <text evidence="2 7">Belongs to the MIP/aquaporin (TC 1.A.8) family.</text>
</comment>
<keyword evidence="6 8" id="KW-0472">Membrane</keyword>
<organism evidence="9 10">
    <name type="scientific">Candidatus Viridilinea mediisalina</name>
    <dbReference type="NCBI Taxonomy" id="2024553"/>
    <lineage>
        <taxon>Bacteria</taxon>
        <taxon>Bacillati</taxon>
        <taxon>Chloroflexota</taxon>
        <taxon>Chloroflexia</taxon>
        <taxon>Chloroflexales</taxon>
        <taxon>Chloroflexineae</taxon>
        <taxon>Oscillochloridaceae</taxon>
        <taxon>Candidatus Viridilinea</taxon>
    </lineage>
</organism>
<evidence type="ECO:0000256" key="3">
    <source>
        <dbReference type="ARBA" id="ARBA00022448"/>
    </source>
</evidence>
<feature type="transmembrane region" description="Helical" evidence="8">
    <location>
        <begin position="6"/>
        <end position="28"/>
    </location>
</feature>
<comment type="subcellular location">
    <subcellularLocation>
        <location evidence="1">Membrane</location>
        <topology evidence="1">Multi-pass membrane protein</topology>
    </subcellularLocation>
</comment>
<dbReference type="PRINTS" id="PR00783">
    <property type="entry name" value="MINTRINSICP"/>
</dbReference>
<evidence type="ECO:0000256" key="8">
    <source>
        <dbReference type="SAM" id="Phobius"/>
    </source>
</evidence>
<dbReference type="Proteomes" id="UP000220527">
    <property type="component" value="Unassembled WGS sequence"/>
</dbReference>
<accession>A0A2A6RN76</accession>
<dbReference type="Gene3D" id="1.20.1080.10">
    <property type="entry name" value="Glycerol uptake facilitator protein"/>
    <property type="match status" value="1"/>
</dbReference>
<protein>
    <submittedName>
        <fullName evidence="9">Aquaporin</fullName>
    </submittedName>
</protein>
<keyword evidence="3 7" id="KW-0813">Transport</keyword>
<dbReference type="Pfam" id="PF00230">
    <property type="entry name" value="MIP"/>
    <property type="match status" value="1"/>
</dbReference>
<feature type="transmembrane region" description="Helical" evidence="8">
    <location>
        <begin position="223"/>
        <end position="244"/>
    </location>
</feature>
<dbReference type="OrthoDB" id="9807293at2"/>
<evidence type="ECO:0000256" key="6">
    <source>
        <dbReference type="ARBA" id="ARBA00023136"/>
    </source>
</evidence>
<keyword evidence="5 8" id="KW-1133">Transmembrane helix</keyword>
<name>A0A2A6RN76_9CHLR</name>
<evidence type="ECO:0000256" key="4">
    <source>
        <dbReference type="ARBA" id="ARBA00022692"/>
    </source>
</evidence>
<dbReference type="PANTHER" id="PTHR43829:SF9">
    <property type="entry name" value="AQUAPORIN-9"/>
    <property type="match status" value="1"/>
</dbReference>
<evidence type="ECO:0000256" key="5">
    <source>
        <dbReference type="ARBA" id="ARBA00022989"/>
    </source>
</evidence>
<feature type="transmembrane region" description="Helical" evidence="8">
    <location>
        <begin position="135"/>
        <end position="157"/>
    </location>
</feature>
<dbReference type="InterPro" id="IPR023271">
    <property type="entry name" value="Aquaporin-like"/>
</dbReference>
<comment type="caution">
    <text evidence="9">The sequence shown here is derived from an EMBL/GenBank/DDBJ whole genome shotgun (WGS) entry which is preliminary data.</text>
</comment>
<dbReference type="PANTHER" id="PTHR43829">
    <property type="entry name" value="AQUAPORIN OR AQUAGLYCEROPORIN RELATED"/>
    <property type="match status" value="1"/>
</dbReference>
<dbReference type="AlphaFoldDB" id="A0A2A6RN76"/>
<dbReference type="GO" id="GO:0005886">
    <property type="term" value="C:plasma membrane"/>
    <property type="evidence" value="ECO:0007669"/>
    <property type="project" value="TreeGrafter"/>
</dbReference>
<dbReference type="InterPro" id="IPR050363">
    <property type="entry name" value="MIP/Aquaporin"/>
</dbReference>
<feature type="transmembrane region" description="Helical" evidence="8">
    <location>
        <begin position="40"/>
        <end position="62"/>
    </location>
</feature>